<dbReference type="Gene3D" id="1.10.150.130">
    <property type="match status" value="1"/>
</dbReference>
<dbReference type="GO" id="GO:0003677">
    <property type="term" value="F:DNA binding"/>
    <property type="evidence" value="ECO:0007669"/>
    <property type="project" value="UniProtKB-UniRule"/>
</dbReference>
<dbReference type="InterPro" id="IPR011010">
    <property type="entry name" value="DNA_brk_join_enz"/>
</dbReference>
<protein>
    <recommendedName>
        <fullName evidence="9">Tyrosine recombinase XerC</fullName>
    </recommendedName>
</protein>
<keyword evidence="6 9" id="KW-0238">DNA-binding</keyword>
<feature type="domain" description="Tyr recombinase" evidence="10">
    <location>
        <begin position="114"/>
        <end position="300"/>
    </location>
</feature>
<evidence type="ECO:0000256" key="8">
    <source>
        <dbReference type="ARBA" id="ARBA00023306"/>
    </source>
</evidence>
<reference evidence="12 13" key="1">
    <citation type="submission" date="2016-08" db="EMBL/GenBank/DDBJ databases">
        <title>Identification and validation of antigenic proteins from Pajaroellobacter abortibovis using de-novo genome sequence assembly and reverse vaccinology.</title>
        <authorList>
            <person name="Welly B.T."/>
            <person name="Miller M.R."/>
            <person name="Stott J.L."/>
            <person name="Blanchard M.T."/>
            <person name="Islas-Trejo A.D."/>
            <person name="O'Rourke S.M."/>
            <person name="Young A.E."/>
            <person name="Medrano J.F."/>
            <person name="Van Eenennaam A.L."/>
        </authorList>
    </citation>
    <scope>NUCLEOTIDE SEQUENCE [LARGE SCALE GENOMIC DNA]</scope>
    <source>
        <strain evidence="12 13">BTF92-0548A/99-0131</strain>
    </source>
</reference>
<feature type="domain" description="Core-binding (CB)" evidence="11">
    <location>
        <begin position="1"/>
        <end position="93"/>
    </location>
</feature>
<keyword evidence="8 9" id="KW-0131">Cell cycle</keyword>
<dbReference type="PROSITE" id="PS51900">
    <property type="entry name" value="CB"/>
    <property type="match status" value="1"/>
</dbReference>
<dbReference type="InterPro" id="IPR004107">
    <property type="entry name" value="Integrase_SAM-like_N"/>
</dbReference>
<feature type="active site" evidence="9">
    <location>
        <position position="154"/>
    </location>
</feature>
<accession>A0A1L6MZG2</accession>
<evidence type="ECO:0000259" key="11">
    <source>
        <dbReference type="PROSITE" id="PS51900"/>
    </source>
</evidence>
<feature type="active site" evidence="9">
    <location>
        <position position="255"/>
    </location>
</feature>
<dbReference type="InterPro" id="IPR002104">
    <property type="entry name" value="Integrase_catalytic"/>
</dbReference>
<evidence type="ECO:0000256" key="5">
    <source>
        <dbReference type="ARBA" id="ARBA00022908"/>
    </source>
</evidence>
<dbReference type="CDD" id="cd00798">
    <property type="entry name" value="INT_XerDC_C"/>
    <property type="match status" value="1"/>
</dbReference>
<keyword evidence="4 9" id="KW-0159">Chromosome partition</keyword>
<keyword evidence="3 9" id="KW-0132">Cell division</keyword>
<dbReference type="Gene3D" id="1.10.443.10">
    <property type="entry name" value="Intergrase catalytic core"/>
    <property type="match status" value="1"/>
</dbReference>
<organism evidence="12 13">
    <name type="scientific">Pajaroellobacter abortibovis</name>
    <dbReference type="NCBI Taxonomy" id="1882918"/>
    <lineage>
        <taxon>Bacteria</taxon>
        <taxon>Pseudomonadati</taxon>
        <taxon>Myxococcota</taxon>
        <taxon>Polyangia</taxon>
        <taxon>Polyangiales</taxon>
        <taxon>Polyangiaceae</taxon>
    </lineage>
</organism>
<dbReference type="InterPro" id="IPR044068">
    <property type="entry name" value="CB"/>
</dbReference>
<keyword evidence="5 9" id="KW-0229">DNA integration</keyword>
<feature type="active site" evidence="9">
    <location>
        <position position="252"/>
    </location>
</feature>
<dbReference type="PANTHER" id="PTHR30349">
    <property type="entry name" value="PHAGE INTEGRASE-RELATED"/>
    <property type="match status" value="1"/>
</dbReference>
<keyword evidence="13" id="KW-1185">Reference proteome</keyword>
<dbReference type="SUPFAM" id="SSF47823">
    <property type="entry name" value="lambda integrase-like, N-terminal domain"/>
    <property type="match status" value="1"/>
</dbReference>
<comment type="function">
    <text evidence="9">Site-specific tyrosine recombinase, which acts by catalyzing the cutting and rejoining of the recombining DNA molecules. The XerC-XerD complex is essential to convert dimers of the bacterial chromosome into monomers to permit their segregation at cell division. It also contributes to the segregational stability of plasmids.</text>
</comment>
<evidence type="ECO:0000256" key="7">
    <source>
        <dbReference type="ARBA" id="ARBA00023172"/>
    </source>
</evidence>
<dbReference type="AlphaFoldDB" id="A0A1L6MZG2"/>
<dbReference type="KEGG" id="pabo:BCY86_04125"/>
<dbReference type="GO" id="GO:0009037">
    <property type="term" value="F:tyrosine-based site-specific recombinase activity"/>
    <property type="evidence" value="ECO:0007669"/>
    <property type="project" value="UniProtKB-UniRule"/>
</dbReference>
<dbReference type="Proteomes" id="UP000185544">
    <property type="component" value="Chromosome"/>
</dbReference>
<feature type="active site" evidence="9">
    <location>
        <position position="278"/>
    </location>
</feature>
<evidence type="ECO:0000256" key="6">
    <source>
        <dbReference type="ARBA" id="ARBA00023125"/>
    </source>
</evidence>
<dbReference type="GO" id="GO:0005737">
    <property type="term" value="C:cytoplasm"/>
    <property type="evidence" value="ECO:0007669"/>
    <property type="project" value="UniProtKB-SubCell"/>
</dbReference>
<dbReference type="GO" id="GO:0051301">
    <property type="term" value="P:cell division"/>
    <property type="evidence" value="ECO:0007669"/>
    <property type="project" value="UniProtKB-KW"/>
</dbReference>
<keyword evidence="7 9" id="KW-0233">DNA recombination</keyword>
<gene>
    <name evidence="9" type="primary">xerC</name>
    <name evidence="12" type="ORF">BCY86_04125</name>
</gene>
<sequence length="313" mass="34856">MPQAIQAFLQHLEVERRVSPYTVKSYGRDLASLSRFIETVKDCRRGSSDPLSALRGIDLVLLRRWLGEMVNTHATSSMARAVAAVRAWMRWLHQLGWIEVNPADALATPKVRRGLPLCLSADAAKEVVEAPGFEGKMSVRDASILELLYGSGLRVSELVSVNIQDIDWEGGQVCIQGKGNKERVVPLGRLCQEALKKYLETRIHQTVAVPSKNQLEPLFLNHRGGRLSVRAVQRLVNRYGMIGAGRADLYPHALRHTCATHLLAGGADLRTIQTFLGHASLSTTQRYTHVSIEHLMKVYDASHPLARAFQEKE</sequence>
<comment type="subcellular location">
    <subcellularLocation>
        <location evidence="1 9">Cytoplasm</location>
    </subcellularLocation>
</comment>
<proteinExistence type="inferred from homology"/>
<dbReference type="PROSITE" id="PS51898">
    <property type="entry name" value="TYR_RECOMBINASE"/>
    <property type="match status" value="1"/>
</dbReference>
<evidence type="ECO:0000313" key="12">
    <source>
        <dbReference type="EMBL" id="APS00880.1"/>
    </source>
</evidence>
<dbReference type="EMBL" id="CP016908">
    <property type="protein sequence ID" value="APS00880.1"/>
    <property type="molecule type" value="Genomic_DNA"/>
</dbReference>
<evidence type="ECO:0000256" key="4">
    <source>
        <dbReference type="ARBA" id="ARBA00022829"/>
    </source>
</evidence>
<dbReference type="InterPro" id="IPR010998">
    <property type="entry name" value="Integrase_recombinase_N"/>
</dbReference>
<dbReference type="InterPro" id="IPR023009">
    <property type="entry name" value="Tyrosine_recombinase_XerC/XerD"/>
</dbReference>
<evidence type="ECO:0000313" key="13">
    <source>
        <dbReference type="Proteomes" id="UP000185544"/>
    </source>
</evidence>
<evidence type="ECO:0000259" key="10">
    <source>
        <dbReference type="PROSITE" id="PS51898"/>
    </source>
</evidence>
<dbReference type="InterPro" id="IPR013762">
    <property type="entry name" value="Integrase-like_cat_sf"/>
</dbReference>
<evidence type="ECO:0000256" key="1">
    <source>
        <dbReference type="ARBA" id="ARBA00004496"/>
    </source>
</evidence>
<dbReference type="GO" id="GO:0006313">
    <property type="term" value="P:DNA transposition"/>
    <property type="evidence" value="ECO:0007669"/>
    <property type="project" value="UniProtKB-UniRule"/>
</dbReference>
<dbReference type="PANTHER" id="PTHR30349:SF77">
    <property type="entry name" value="TYROSINE RECOMBINASE XERC"/>
    <property type="match status" value="1"/>
</dbReference>
<evidence type="ECO:0000256" key="3">
    <source>
        <dbReference type="ARBA" id="ARBA00022618"/>
    </source>
</evidence>
<name>A0A1L6MZG2_9BACT</name>
<dbReference type="Pfam" id="PF00589">
    <property type="entry name" value="Phage_integrase"/>
    <property type="match status" value="1"/>
</dbReference>
<dbReference type="InterPro" id="IPR050090">
    <property type="entry name" value="Tyrosine_recombinase_XerCD"/>
</dbReference>
<feature type="active site" description="O-(3'-phospho-DNA)-tyrosine intermediate" evidence="9">
    <location>
        <position position="287"/>
    </location>
</feature>
<dbReference type="GO" id="GO:0007059">
    <property type="term" value="P:chromosome segregation"/>
    <property type="evidence" value="ECO:0007669"/>
    <property type="project" value="UniProtKB-UniRule"/>
</dbReference>
<dbReference type="SUPFAM" id="SSF56349">
    <property type="entry name" value="DNA breaking-rejoining enzymes"/>
    <property type="match status" value="1"/>
</dbReference>
<evidence type="ECO:0000256" key="9">
    <source>
        <dbReference type="HAMAP-Rule" id="MF_01808"/>
    </source>
</evidence>
<comment type="subunit">
    <text evidence="9">Forms a cyclic heterotetrameric complex composed of two molecules of XerC and two molecules of XerD.</text>
</comment>
<evidence type="ECO:0000256" key="2">
    <source>
        <dbReference type="ARBA" id="ARBA00022490"/>
    </source>
</evidence>
<dbReference type="Pfam" id="PF02899">
    <property type="entry name" value="Phage_int_SAM_1"/>
    <property type="match status" value="1"/>
</dbReference>
<dbReference type="STRING" id="1882918.BCY86_04125"/>
<feature type="active site" evidence="9">
    <location>
        <position position="178"/>
    </location>
</feature>
<comment type="similarity">
    <text evidence="9">Belongs to the 'phage' integrase family. XerC subfamily.</text>
</comment>
<keyword evidence="2 9" id="KW-0963">Cytoplasm</keyword>
<dbReference type="HAMAP" id="MF_01808">
    <property type="entry name" value="Recomb_XerC_XerD"/>
    <property type="match status" value="1"/>
</dbReference>